<keyword evidence="5" id="KW-1185">Reference proteome</keyword>
<organism evidence="4 5">
    <name type="scientific">Terrisporobacter othiniensis</name>
    <dbReference type="NCBI Taxonomy" id="1577792"/>
    <lineage>
        <taxon>Bacteria</taxon>
        <taxon>Bacillati</taxon>
        <taxon>Bacillota</taxon>
        <taxon>Clostridia</taxon>
        <taxon>Peptostreptococcales</taxon>
        <taxon>Peptostreptococcaceae</taxon>
        <taxon>Terrisporobacter</taxon>
    </lineage>
</organism>
<protein>
    <submittedName>
        <fullName evidence="4">Phosphoprotein phosphatase</fullName>
    </submittedName>
</protein>
<dbReference type="Pfam" id="PF07228">
    <property type="entry name" value="SpoIIE"/>
    <property type="match status" value="1"/>
</dbReference>
<dbReference type="Proteomes" id="UP000031189">
    <property type="component" value="Unassembled WGS sequence"/>
</dbReference>
<accession>A0A0B3WPP0</accession>
<dbReference type="InterPro" id="IPR014221">
    <property type="entry name" value="SpoII_E"/>
</dbReference>
<feature type="transmembrane region" description="Helical" evidence="2">
    <location>
        <begin position="177"/>
        <end position="199"/>
    </location>
</feature>
<dbReference type="Gene3D" id="3.60.40.10">
    <property type="entry name" value="PPM-type phosphatase domain"/>
    <property type="match status" value="1"/>
</dbReference>
<dbReference type="GO" id="GO:0004722">
    <property type="term" value="F:protein serine/threonine phosphatase activity"/>
    <property type="evidence" value="ECO:0007669"/>
    <property type="project" value="InterPro"/>
</dbReference>
<evidence type="ECO:0000259" key="3">
    <source>
        <dbReference type="PROSITE" id="PS51746"/>
    </source>
</evidence>
<reference evidence="4 5" key="1">
    <citation type="submission" date="2014-12" db="EMBL/GenBank/DDBJ databases">
        <title>Draft genome sequence of Terrisporobacter sp. 08-306576, isolated from the blood culture of a bacteremia patient.</title>
        <authorList>
            <person name="Lund L.C."/>
            <person name="Sydenham T.V."/>
            <person name="Hogh S.V."/>
            <person name="Skov M.N."/>
            <person name="Kemp M."/>
            <person name="Justesen U.S."/>
        </authorList>
    </citation>
    <scope>NUCLEOTIDE SEQUENCE [LARGE SCALE GENOMIC DNA]</scope>
    <source>
        <strain evidence="4 5">08-306576</strain>
    </source>
</reference>
<feature type="transmembrane region" description="Helical" evidence="2">
    <location>
        <begin position="78"/>
        <end position="100"/>
    </location>
</feature>
<feature type="domain" description="PPM-type phosphatase" evidence="3">
    <location>
        <begin position="575"/>
        <end position="786"/>
    </location>
</feature>
<feature type="transmembrane region" description="Helical" evidence="2">
    <location>
        <begin position="29"/>
        <end position="58"/>
    </location>
</feature>
<feature type="transmembrane region" description="Helical" evidence="2">
    <location>
        <begin position="112"/>
        <end position="130"/>
    </location>
</feature>
<dbReference type="InterPro" id="IPR052016">
    <property type="entry name" value="Bact_Sigma-Reg"/>
</dbReference>
<evidence type="ECO:0000313" key="5">
    <source>
        <dbReference type="Proteomes" id="UP000031189"/>
    </source>
</evidence>
<dbReference type="InterPro" id="IPR036457">
    <property type="entry name" value="PPM-type-like_dom_sf"/>
</dbReference>
<sequence length="789" mass="88831">MDRDGVAVKSRGFNLNKIKINKYINTKTAIFMLLGFFLSRFTIVDGVAPFGIAFFLFFVKLDQYKYQVFLSTLVGTLLSFNDISYIVKYSICLVIILAFSNKIKKLDSVAKISLLGAVILLPMSLGQTAYYGNKNIYDFIIILMEFVVTFISAYIFSFGTKFLLNNKNKMYISPEEVVSLSLLIAFSIIGIGNIGLLGVSARGVLATVLILIASILGGSTLGATSGVIVGLGFMISNVVSALYMGVYSFAGLVSGAFNKLNKYISILGYLLSWIIIYSYTSGITSNLSQIIDIAIGCLIVSLIPKSLFNKMEKLVKTKVDSNEAVYEYITRSKNLTNSKLMNIQRVYNELANTFDKVRERDKVIGQRDISAIIDMIHNDECQYCSMQRICWESKFNYTYNLIYEIIEKIEDGEISTRDIPESFRKECMKPELIVRVANYYYKLYALDYDWNMKLSESRQVISKQIKDISKSIECISKSLEQDIMLNLDKEKEIFDELQRHNIIVDKVNYIQEGNDDFKITIEMKNCRDGCLCDDKLLKVISNFVGETLDIQKIGCHCLGENCKAILTKAEKFKVVTEAAAMSRDGHIFCGDNYTFMEIYDGKYMMAISDGMGKGKKAYDESSVTIDILENMMEAKIDKEIVINTINNMLLLKSSEEIFSTLDLGIVDLKKGRLETVKMGACSTYISRENKDVDLISSSSLPVGILSEINLDRHNVKIKNGDFIIMVSDGIVDAGKNNDFGENWLIYFLKKLTTTNPKEIANQILDRALELQLGEVDDDMTVLVTKVVSN</sequence>
<dbReference type="RefSeq" id="WP_039680458.1">
    <property type="nucleotide sequence ID" value="NZ_JAWGXO010000009.1"/>
</dbReference>
<dbReference type="SMART" id="SM00331">
    <property type="entry name" value="PP2C_SIG"/>
    <property type="match status" value="1"/>
</dbReference>
<dbReference type="EMBL" id="JWHR01000112">
    <property type="protein sequence ID" value="KHS56490.1"/>
    <property type="molecule type" value="Genomic_DNA"/>
</dbReference>
<gene>
    <name evidence="4" type="ORF">QX51_13705</name>
</gene>
<dbReference type="STRING" id="1577792.QX51_13705"/>
<keyword evidence="2" id="KW-0472">Membrane</keyword>
<keyword evidence="2" id="KW-0812">Transmembrane</keyword>
<dbReference type="PROSITE" id="PS51746">
    <property type="entry name" value="PPM_2"/>
    <property type="match status" value="1"/>
</dbReference>
<name>A0A0B3WPP0_9FIRM</name>
<evidence type="ECO:0000256" key="1">
    <source>
        <dbReference type="ARBA" id="ARBA00022801"/>
    </source>
</evidence>
<dbReference type="PANTHER" id="PTHR43156:SF2">
    <property type="entry name" value="STAGE II SPORULATION PROTEIN E"/>
    <property type="match status" value="1"/>
</dbReference>
<dbReference type="OrthoDB" id="9763774at2"/>
<dbReference type="SUPFAM" id="SSF81606">
    <property type="entry name" value="PP2C-like"/>
    <property type="match status" value="1"/>
</dbReference>
<proteinExistence type="predicted"/>
<feature type="transmembrane region" description="Helical" evidence="2">
    <location>
        <begin position="136"/>
        <end position="156"/>
    </location>
</feature>
<dbReference type="NCBIfam" id="TIGR02865">
    <property type="entry name" value="spore_II_E"/>
    <property type="match status" value="1"/>
</dbReference>
<keyword evidence="1" id="KW-0378">Hydrolase</keyword>
<evidence type="ECO:0000256" key="2">
    <source>
        <dbReference type="SAM" id="Phobius"/>
    </source>
</evidence>
<dbReference type="InterPro" id="IPR001932">
    <property type="entry name" value="PPM-type_phosphatase-like_dom"/>
</dbReference>
<dbReference type="AlphaFoldDB" id="A0A0B3WPP0"/>
<dbReference type="InterPro" id="IPR045768">
    <property type="entry name" value="SpoIIE_N"/>
</dbReference>
<dbReference type="Pfam" id="PF19732">
    <property type="entry name" value="SpoIIE_N"/>
    <property type="match status" value="1"/>
</dbReference>
<feature type="transmembrane region" description="Helical" evidence="2">
    <location>
        <begin position="238"/>
        <end position="257"/>
    </location>
</feature>
<dbReference type="PANTHER" id="PTHR43156">
    <property type="entry name" value="STAGE II SPORULATION PROTEIN E-RELATED"/>
    <property type="match status" value="1"/>
</dbReference>
<comment type="caution">
    <text evidence="4">The sequence shown here is derived from an EMBL/GenBank/DDBJ whole genome shotgun (WGS) entry which is preliminary data.</text>
</comment>
<feature type="transmembrane region" description="Helical" evidence="2">
    <location>
        <begin position="205"/>
        <end position="231"/>
    </location>
</feature>
<evidence type="ECO:0000313" key="4">
    <source>
        <dbReference type="EMBL" id="KHS56490.1"/>
    </source>
</evidence>
<keyword evidence="2" id="KW-1133">Transmembrane helix</keyword>